<dbReference type="AlphaFoldDB" id="A0A426WVZ7"/>
<organism evidence="1 2">
    <name type="scientific">Ensete ventricosum</name>
    <name type="common">Abyssinian banana</name>
    <name type="synonym">Musa ensete</name>
    <dbReference type="NCBI Taxonomy" id="4639"/>
    <lineage>
        <taxon>Eukaryota</taxon>
        <taxon>Viridiplantae</taxon>
        <taxon>Streptophyta</taxon>
        <taxon>Embryophyta</taxon>
        <taxon>Tracheophyta</taxon>
        <taxon>Spermatophyta</taxon>
        <taxon>Magnoliopsida</taxon>
        <taxon>Liliopsida</taxon>
        <taxon>Zingiberales</taxon>
        <taxon>Musaceae</taxon>
        <taxon>Ensete</taxon>
    </lineage>
</organism>
<gene>
    <name evidence="1" type="ORF">B296_00054399</name>
</gene>
<evidence type="ECO:0000313" key="1">
    <source>
        <dbReference type="EMBL" id="RRT31444.1"/>
    </source>
</evidence>
<feature type="non-terminal residue" evidence="1">
    <location>
        <position position="1"/>
    </location>
</feature>
<reference evidence="1 2" key="1">
    <citation type="journal article" date="2014" name="Agronomy (Basel)">
        <title>A Draft Genome Sequence for Ensete ventricosum, the Drought-Tolerant Tree Against Hunger.</title>
        <authorList>
            <person name="Harrison J."/>
            <person name="Moore K.A."/>
            <person name="Paszkiewicz K."/>
            <person name="Jones T."/>
            <person name="Grant M."/>
            <person name="Ambacheew D."/>
            <person name="Muzemil S."/>
            <person name="Studholme D.J."/>
        </authorList>
    </citation>
    <scope>NUCLEOTIDE SEQUENCE [LARGE SCALE GENOMIC DNA]</scope>
</reference>
<dbReference type="EMBL" id="AMZH03039714">
    <property type="protein sequence ID" value="RRT31444.1"/>
    <property type="molecule type" value="Genomic_DNA"/>
</dbReference>
<proteinExistence type="predicted"/>
<accession>A0A426WVZ7</accession>
<protein>
    <submittedName>
        <fullName evidence="1">Uncharacterized protein</fullName>
    </submittedName>
</protein>
<sequence length="293" mass="30936">AWMAVEGAVGLGMAGQGATLILHTSWFNCSSWIRVKKITAIRVYGCLAFTSRISSFRPSIKPSCPICAVAVAAAAPTQATAAFAHWQLHYQGMATLVISATALVGDRVGHGRQPLAGVLQSAPLASTALKMVVPAGDASAHRRRPCRLLPPLAGVAGLPCGLALAAFGRHLAGGLSHGLAVDGWPCMGAGRGWPPLLLAAFAAKIQQERVERFYTIQYHHTKFKTNFCMKTLALIPLLGNLNEEIVYPYIPDPDGEDEGGQASSSLAVSTRSISVVKVLQSDLATLTQWEGGE</sequence>
<evidence type="ECO:0000313" key="2">
    <source>
        <dbReference type="Proteomes" id="UP000287651"/>
    </source>
</evidence>
<name>A0A426WVZ7_ENSVE</name>
<dbReference type="Proteomes" id="UP000287651">
    <property type="component" value="Unassembled WGS sequence"/>
</dbReference>
<comment type="caution">
    <text evidence="1">The sequence shown here is derived from an EMBL/GenBank/DDBJ whole genome shotgun (WGS) entry which is preliminary data.</text>
</comment>